<dbReference type="AlphaFoldDB" id="A0A1R3KZI1"/>
<feature type="region of interest" description="Disordered" evidence="1">
    <location>
        <begin position="25"/>
        <end position="49"/>
    </location>
</feature>
<evidence type="ECO:0000256" key="1">
    <source>
        <dbReference type="SAM" id="MobiDB-lite"/>
    </source>
</evidence>
<sequence length="82" mass="8917">MIAEDPEASHPVLEEDDLTCITNKDIVGMSPNDKEFPSSEDQNQNIPFTRGKNLSNAIVIEGGAVAGNSLENQIPRDRPHST</sequence>
<feature type="compositionally biased region" description="Polar residues" evidence="1">
    <location>
        <begin position="39"/>
        <end position="49"/>
    </location>
</feature>
<protein>
    <submittedName>
        <fullName evidence="2">Uncharacterized protein</fullName>
    </submittedName>
</protein>
<proteinExistence type="predicted"/>
<dbReference type="Proteomes" id="UP000187203">
    <property type="component" value="Unassembled WGS sequence"/>
</dbReference>
<name>A0A1R3KZI1_9ROSI</name>
<organism evidence="2 3">
    <name type="scientific">Corchorus olitorius</name>
    <dbReference type="NCBI Taxonomy" id="93759"/>
    <lineage>
        <taxon>Eukaryota</taxon>
        <taxon>Viridiplantae</taxon>
        <taxon>Streptophyta</taxon>
        <taxon>Embryophyta</taxon>
        <taxon>Tracheophyta</taxon>
        <taxon>Spermatophyta</taxon>
        <taxon>Magnoliopsida</taxon>
        <taxon>eudicotyledons</taxon>
        <taxon>Gunneridae</taxon>
        <taxon>Pentapetalae</taxon>
        <taxon>rosids</taxon>
        <taxon>malvids</taxon>
        <taxon>Malvales</taxon>
        <taxon>Malvaceae</taxon>
        <taxon>Grewioideae</taxon>
        <taxon>Apeibeae</taxon>
        <taxon>Corchorus</taxon>
    </lineage>
</organism>
<evidence type="ECO:0000313" key="3">
    <source>
        <dbReference type="Proteomes" id="UP000187203"/>
    </source>
</evidence>
<reference evidence="3" key="1">
    <citation type="submission" date="2013-09" db="EMBL/GenBank/DDBJ databases">
        <title>Corchorus olitorius genome sequencing.</title>
        <authorList>
            <person name="Alam M."/>
            <person name="Haque M.S."/>
            <person name="Islam M.S."/>
            <person name="Emdad E.M."/>
            <person name="Islam M.M."/>
            <person name="Ahmed B."/>
            <person name="Halim A."/>
            <person name="Hossen Q.M.M."/>
            <person name="Hossain M.Z."/>
            <person name="Ahmed R."/>
            <person name="Khan M.M."/>
            <person name="Islam R."/>
            <person name="Rashid M.M."/>
            <person name="Khan S.A."/>
            <person name="Rahman M.S."/>
            <person name="Alam M."/>
            <person name="Yahiya A.S."/>
            <person name="Khan M.S."/>
            <person name="Azam M.S."/>
            <person name="Haque T."/>
            <person name="Lashkar M.Z.H."/>
            <person name="Akhand A.I."/>
            <person name="Morshed G."/>
            <person name="Roy S."/>
            <person name="Uddin K.S."/>
            <person name="Rabeya T."/>
            <person name="Hossain A.S."/>
            <person name="Chowdhury A."/>
            <person name="Snigdha A.R."/>
            <person name="Mortoza M.S."/>
            <person name="Matin S.A."/>
            <person name="Hoque S.M.E."/>
            <person name="Islam M.K."/>
            <person name="Roy D.K."/>
            <person name="Haider R."/>
            <person name="Moosa M.M."/>
            <person name="Elias S.M."/>
            <person name="Hasan A.M."/>
            <person name="Jahan S."/>
            <person name="Shafiuddin M."/>
            <person name="Mahmood N."/>
            <person name="Shommy N.S."/>
        </authorList>
    </citation>
    <scope>NUCLEOTIDE SEQUENCE [LARGE SCALE GENOMIC DNA]</scope>
    <source>
        <strain evidence="3">cv. O-4</strain>
    </source>
</reference>
<evidence type="ECO:0000313" key="2">
    <source>
        <dbReference type="EMBL" id="OMP12514.1"/>
    </source>
</evidence>
<accession>A0A1R3KZI1</accession>
<dbReference type="EMBL" id="AWUE01009096">
    <property type="protein sequence ID" value="OMP12514.1"/>
    <property type="molecule type" value="Genomic_DNA"/>
</dbReference>
<gene>
    <name evidence="2" type="ORF">COLO4_03092</name>
</gene>
<keyword evidence="3" id="KW-1185">Reference proteome</keyword>
<comment type="caution">
    <text evidence="2">The sequence shown here is derived from an EMBL/GenBank/DDBJ whole genome shotgun (WGS) entry which is preliminary data.</text>
</comment>